<feature type="signal peptide" evidence="2">
    <location>
        <begin position="1"/>
        <end position="19"/>
    </location>
</feature>
<evidence type="ECO:0000256" key="1">
    <source>
        <dbReference type="ARBA" id="ARBA00022729"/>
    </source>
</evidence>
<evidence type="ECO:0000313" key="4">
    <source>
        <dbReference type="EMBL" id="SFW45478.1"/>
    </source>
</evidence>
<evidence type="ECO:0000313" key="5">
    <source>
        <dbReference type="Proteomes" id="UP000183257"/>
    </source>
</evidence>
<organism evidence="4 5">
    <name type="scientific">Cellulophaga fucicola</name>
    <dbReference type="NCBI Taxonomy" id="76595"/>
    <lineage>
        <taxon>Bacteria</taxon>
        <taxon>Pseudomonadati</taxon>
        <taxon>Bacteroidota</taxon>
        <taxon>Flavobacteriia</taxon>
        <taxon>Flavobacteriales</taxon>
        <taxon>Flavobacteriaceae</taxon>
        <taxon>Cellulophaga</taxon>
    </lineage>
</organism>
<keyword evidence="5" id="KW-1185">Reference proteome</keyword>
<dbReference type="SUPFAM" id="SSF56935">
    <property type="entry name" value="Porins"/>
    <property type="match status" value="1"/>
</dbReference>
<proteinExistence type="predicted"/>
<keyword evidence="1 2" id="KW-0732">Signal</keyword>
<name>A0A1K1PFM1_9FLAO</name>
<reference evidence="5" key="1">
    <citation type="submission" date="2016-11" db="EMBL/GenBank/DDBJ databases">
        <authorList>
            <person name="Varghese N."/>
            <person name="Submissions S."/>
        </authorList>
    </citation>
    <scope>NUCLEOTIDE SEQUENCE [LARGE SCALE GENOMIC DNA]</scope>
    <source>
        <strain evidence="5">DSM 24786</strain>
    </source>
</reference>
<dbReference type="STRING" id="76595.SAMN05660313_01788"/>
<dbReference type="AlphaFoldDB" id="A0A1K1PFM1"/>
<dbReference type="OrthoDB" id="1492374at2"/>
<feature type="domain" description="Outer membrane protein beta-barrel" evidence="3">
    <location>
        <begin position="6"/>
        <end position="163"/>
    </location>
</feature>
<sequence>MKKIAILIVCTIMAANLSAQEGLKIGIQGGIPLDDFTDDVSLMLGLDVGHMWALGEVVDVGVTAGYIHGFAEKYHTGTIANDLPSIQFLKAAASVRFWTSNSFSFGVDAGQGFGLNDDNDGGFYYRPQLGYLMGESTELNLSYTGIQLGDSTEWSTVSIGIMYTIKTIKRF</sequence>
<dbReference type="Proteomes" id="UP000183257">
    <property type="component" value="Unassembled WGS sequence"/>
</dbReference>
<evidence type="ECO:0000259" key="3">
    <source>
        <dbReference type="Pfam" id="PF13505"/>
    </source>
</evidence>
<dbReference type="RefSeq" id="WP_072303430.1">
    <property type="nucleotide sequence ID" value="NZ_FPIY01000002.1"/>
</dbReference>
<dbReference type="Pfam" id="PF13505">
    <property type="entry name" value="OMP_b-brl"/>
    <property type="match status" value="1"/>
</dbReference>
<gene>
    <name evidence="4" type="ORF">SAMN05660313_01788</name>
</gene>
<evidence type="ECO:0000256" key="2">
    <source>
        <dbReference type="SAM" id="SignalP"/>
    </source>
</evidence>
<feature type="chain" id="PRO_5012046495" evidence="2">
    <location>
        <begin position="20"/>
        <end position="171"/>
    </location>
</feature>
<dbReference type="EMBL" id="FPIY01000002">
    <property type="protein sequence ID" value="SFW45478.1"/>
    <property type="molecule type" value="Genomic_DNA"/>
</dbReference>
<dbReference type="InterPro" id="IPR027385">
    <property type="entry name" value="Beta-barrel_OMP"/>
</dbReference>
<accession>A0A1K1PFM1</accession>
<protein>
    <submittedName>
        <fullName evidence="4">Outer membrane protein beta-barrel domain-containing protein</fullName>
    </submittedName>
</protein>